<evidence type="ECO:0000313" key="1">
    <source>
        <dbReference type="EMBL" id="PRF61219.1"/>
    </source>
</evidence>
<organism evidence="1 2">
    <name type="scientific">Burkholderia multivorans</name>
    <dbReference type="NCBI Taxonomy" id="87883"/>
    <lineage>
        <taxon>Bacteria</taxon>
        <taxon>Pseudomonadati</taxon>
        <taxon>Pseudomonadota</taxon>
        <taxon>Betaproteobacteria</taxon>
        <taxon>Burkholderiales</taxon>
        <taxon>Burkholderiaceae</taxon>
        <taxon>Burkholderia</taxon>
        <taxon>Burkholderia cepacia complex</taxon>
    </lineage>
</organism>
<dbReference type="EMBL" id="PVGH01000053">
    <property type="protein sequence ID" value="PRF61219.1"/>
    <property type="molecule type" value="Genomic_DNA"/>
</dbReference>
<sequence length="111" mass="12435">MPIWKPPPVSRLPLIPLSRWRVFELTDGSRYFVGIDMFDQSGRVSSPIVAFNAVILQGTTQTGRIYELVGKPGVALQADYVWKKWCELYEVTSYTDVTQTLLNGAADDNAP</sequence>
<proteinExistence type="predicted"/>
<protein>
    <submittedName>
        <fullName evidence="1">Uncharacterized protein</fullName>
    </submittedName>
</protein>
<dbReference type="AlphaFoldDB" id="A0A2S9MR07"/>
<dbReference type="Proteomes" id="UP000238982">
    <property type="component" value="Unassembled WGS sequence"/>
</dbReference>
<name>A0A2S9MR07_9BURK</name>
<comment type="caution">
    <text evidence="1">The sequence shown here is derived from an EMBL/GenBank/DDBJ whole genome shotgun (WGS) entry which is preliminary data.</text>
</comment>
<gene>
    <name evidence="1" type="ORF">C6Q15_13005</name>
</gene>
<accession>A0A2S9MR07</accession>
<evidence type="ECO:0000313" key="2">
    <source>
        <dbReference type="Proteomes" id="UP000238982"/>
    </source>
</evidence>
<reference evidence="1 2" key="1">
    <citation type="submission" date="2018-03" db="EMBL/GenBank/DDBJ databases">
        <authorList>
            <person name="Keele B.F."/>
        </authorList>
    </citation>
    <scope>NUCLEOTIDE SEQUENCE [LARGE SCALE GENOMIC DNA]</scope>
    <source>
        <strain evidence="1 2">AU19729</strain>
    </source>
</reference>